<dbReference type="GO" id="GO:0003735">
    <property type="term" value="F:structural constituent of ribosome"/>
    <property type="evidence" value="ECO:0007669"/>
    <property type="project" value="InterPro"/>
</dbReference>
<evidence type="ECO:0000256" key="1">
    <source>
        <dbReference type="ARBA" id="ARBA00010228"/>
    </source>
</evidence>
<dbReference type="PANTHER" id="PTHR10442">
    <property type="entry name" value="40S RIBOSOMAL PROTEIN S21"/>
    <property type="match status" value="1"/>
</dbReference>
<evidence type="ECO:0000256" key="4">
    <source>
        <dbReference type="PIRNR" id="PIRNR002148"/>
    </source>
</evidence>
<dbReference type="OrthoDB" id="278325at2759"/>
<sequence>MQNEAGQSIDIYIPRKCSWTNRIIAAKDHSSVQIAVARVNANGVYTGENDTIALAGYIRSKGEADIAVTELARQIDAKTAAN</sequence>
<dbReference type="FunFam" id="3.30.1230.20:FF:000008">
    <property type="entry name" value="40S ribosomal protein S21"/>
    <property type="match status" value="1"/>
</dbReference>
<gene>
    <name evidence="5" type="ORF">Poli38472_001506</name>
</gene>
<dbReference type="PIRSF" id="PIRSF002148">
    <property type="entry name" value="Ribosomal_S21e"/>
    <property type="match status" value="1"/>
</dbReference>
<evidence type="ECO:0000256" key="3">
    <source>
        <dbReference type="ARBA" id="ARBA00023274"/>
    </source>
</evidence>
<evidence type="ECO:0000313" key="6">
    <source>
        <dbReference type="Proteomes" id="UP000794436"/>
    </source>
</evidence>
<proteinExistence type="inferred from homology"/>
<name>A0A8K1CVB1_PYTOL</name>
<dbReference type="GO" id="GO:1990904">
    <property type="term" value="C:ribonucleoprotein complex"/>
    <property type="evidence" value="ECO:0007669"/>
    <property type="project" value="UniProtKB-KW"/>
</dbReference>
<keyword evidence="3 4" id="KW-0687">Ribonucleoprotein</keyword>
<evidence type="ECO:0000313" key="5">
    <source>
        <dbReference type="EMBL" id="TMW69350.1"/>
    </source>
</evidence>
<comment type="caution">
    <text evidence="5">The sequence shown here is derived from an EMBL/GenBank/DDBJ whole genome shotgun (WGS) entry which is preliminary data.</text>
</comment>
<comment type="similarity">
    <text evidence="1 4">Belongs to the eukaryotic ribosomal protein eS21 family.</text>
</comment>
<keyword evidence="6" id="KW-1185">Reference proteome</keyword>
<dbReference type="GO" id="GO:0006412">
    <property type="term" value="P:translation"/>
    <property type="evidence" value="ECO:0007669"/>
    <property type="project" value="InterPro"/>
</dbReference>
<dbReference type="InterPro" id="IPR001931">
    <property type="entry name" value="Ribosomal_eS21"/>
</dbReference>
<dbReference type="EMBL" id="SPLM01000001">
    <property type="protein sequence ID" value="TMW69350.1"/>
    <property type="molecule type" value="Genomic_DNA"/>
</dbReference>
<dbReference type="AlphaFoldDB" id="A0A8K1CVB1"/>
<dbReference type="GO" id="GO:0005840">
    <property type="term" value="C:ribosome"/>
    <property type="evidence" value="ECO:0007669"/>
    <property type="project" value="UniProtKB-KW"/>
</dbReference>
<dbReference type="Gene3D" id="3.30.1230.20">
    <property type="match status" value="1"/>
</dbReference>
<evidence type="ECO:0000256" key="2">
    <source>
        <dbReference type="ARBA" id="ARBA00022980"/>
    </source>
</evidence>
<dbReference type="Proteomes" id="UP000794436">
    <property type="component" value="Unassembled WGS sequence"/>
</dbReference>
<dbReference type="InterPro" id="IPR038579">
    <property type="entry name" value="Ribosomal_eS21_sf"/>
</dbReference>
<reference evidence="5" key="1">
    <citation type="submission" date="2019-03" db="EMBL/GenBank/DDBJ databases">
        <title>Long read genome sequence of the mycoparasitic Pythium oligandrum ATCC 38472 isolated from sugarbeet rhizosphere.</title>
        <authorList>
            <person name="Gaulin E."/>
        </authorList>
    </citation>
    <scope>NUCLEOTIDE SEQUENCE</scope>
    <source>
        <strain evidence="5">ATCC 38472_TT</strain>
    </source>
</reference>
<organism evidence="5 6">
    <name type="scientific">Pythium oligandrum</name>
    <name type="common">Mycoparasitic fungus</name>
    <dbReference type="NCBI Taxonomy" id="41045"/>
    <lineage>
        <taxon>Eukaryota</taxon>
        <taxon>Sar</taxon>
        <taxon>Stramenopiles</taxon>
        <taxon>Oomycota</taxon>
        <taxon>Peronosporomycetes</taxon>
        <taxon>Pythiales</taxon>
        <taxon>Pythiaceae</taxon>
        <taxon>Pythium</taxon>
    </lineage>
</organism>
<accession>A0A8K1CVB1</accession>
<protein>
    <recommendedName>
        <fullName evidence="4">40S ribosomal protein S21</fullName>
    </recommendedName>
</protein>
<keyword evidence="2 4" id="KW-0689">Ribosomal protein</keyword>
<dbReference type="Pfam" id="PF01249">
    <property type="entry name" value="Ribosomal_S21e"/>
    <property type="match status" value="1"/>
</dbReference>